<organism evidence="8 9">
    <name type="scientific">Erythrobacter mangrovi</name>
    <dbReference type="NCBI Taxonomy" id="2739433"/>
    <lineage>
        <taxon>Bacteria</taxon>
        <taxon>Pseudomonadati</taxon>
        <taxon>Pseudomonadota</taxon>
        <taxon>Alphaproteobacteria</taxon>
        <taxon>Sphingomonadales</taxon>
        <taxon>Erythrobacteraceae</taxon>
        <taxon>Erythrobacter/Porphyrobacter group</taxon>
        <taxon>Erythrobacter</taxon>
    </lineage>
</organism>
<keyword evidence="5" id="KW-0862">Zinc</keyword>
<dbReference type="Pfam" id="PF08240">
    <property type="entry name" value="ADH_N"/>
    <property type="match status" value="1"/>
</dbReference>
<dbReference type="InterPro" id="IPR014187">
    <property type="entry name" value="ADH_Zn_typ-2"/>
</dbReference>
<evidence type="ECO:0000313" key="8">
    <source>
        <dbReference type="EMBL" id="QKG72718.1"/>
    </source>
</evidence>
<evidence type="ECO:0000256" key="2">
    <source>
        <dbReference type="ARBA" id="ARBA00008072"/>
    </source>
</evidence>
<feature type="domain" description="Enoyl reductase (ER)" evidence="7">
    <location>
        <begin position="7"/>
        <end position="321"/>
    </location>
</feature>
<sequence>MVSDRPGARLRREERSIPRPGPGEVLVKVRVCGVCRTDLHVVDGDISANYPIVPGHEIVGDVIALGEGVARISVGTRVGVPWLGRTCGKCVYCSTGKENLCDNPLFTGATRDGGYATHAIADAQFCFPLPDSIGDCEAAPLLCAGLIGWRAYRMAGDGKRLGLYGFGAAAHILAQVALTDGRQVFAFTREGDSASQEFARMLGCNWAGSSMENPGVELDAAIIFAPAGALLPVALKAVRKGGRVICAGIHMTDIPSFPYADLWGERRIESVANLTREDGTQFLTADRLAAIRTQTTQYSLVDADRALSDLRQGLLQGAAVLVP</sequence>
<dbReference type="InterPro" id="IPR002328">
    <property type="entry name" value="ADH_Zn_CS"/>
</dbReference>
<evidence type="ECO:0000259" key="7">
    <source>
        <dbReference type="SMART" id="SM00829"/>
    </source>
</evidence>
<proteinExistence type="inferred from homology"/>
<evidence type="ECO:0000256" key="5">
    <source>
        <dbReference type="ARBA" id="ARBA00022833"/>
    </source>
</evidence>
<dbReference type="GO" id="GO:0005737">
    <property type="term" value="C:cytoplasm"/>
    <property type="evidence" value="ECO:0007669"/>
    <property type="project" value="TreeGrafter"/>
</dbReference>
<reference evidence="8 9" key="1">
    <citation type="submission" date="2020-05" db="EMBL/GenBank/DDBJ databases">
        <title>Erythrobacter mangrovi sp. nov., isolated from rhizosphere soil of mangrove plant (Kandelia candel).</title>
        <authorList>
            <person name="Ye Y.H."/>
        </authorList>
    </citation>
    <scope>NUCLEOTIDE SEQUENCE [LARGE SCALE GENOMIC DNA]</scope>
    <source>
        <strain evidence="8 9">EB310</strain>
    </source>
</reference>
<dbReference type="SUPFAM" id="SSF51735">
    <property type="entry name" value="NAD(P)-binding Rossmann-fold domains"/>
    <property type="match status" value="1"/>
</dbReference>
<dbReference type="SMART" id="SM00829">
    <property type="entry name" value="PKS_ER"/>
    <property type="match status" value="1"/>
</dbReference>
<dbReference type="PANTHER" id="PTHR42940:SF8">
    <property type="entry name" value="VACUOLAR PROTEIN SORTING-ASSOCIATED PROTEIN 11"/>
    <property type="match status" value="1"/>
</dbReference>
<dbReference type="PANTHER" id="PTHR42940">
    <property type="entry name" value="ALCOHOL DEHYDROGENASE 1-RELATED"/>
    <property type="match status" value="1"/>
</dbReference>
<comment type="cofactor">
    <cofactor evidence="1">
        <name>Zn(2+)</name>
        <dbReference type="ChEBI" id="CHEBI:29105"/>
    </cofactor>
</comment>
<dbReference type="EMBL" id="CP053921">
    <property type="protein sequence ID" value="QKG72718.1"/>
    <property type="molecule type" value="Genomic_DNA"/>
</dbReference>
<dbReference type="AlphaFoldDB" id="A0A7D3XJJ4"/>
<evidence type="ECO:0000256" key="6">
    <source>
        <dbReference type="ARBA" id="ARBA00023002"/>
    </source>
</evidence>
<protein>
    <recommendedName>
        <fullName evidence="3">alcohol dehydrogenase</fullName>
        <ecNumber evidence="3">1.1.1.1</ecNumber>
    </recommendedName>
</protein>
<evidence type="ECO:0000256" key="1">
    <source>
        <dbReference type="ARBA" id="ARBA00001947"/>
    </source>
</evidence>
<evidence type="ECO:0000256" key="3">
    <source>
        <dbReference type="ARBA" id="ARBA00013190"/>
    </source>
</evidence>
<dbReference type="Proteomes" id="UP000504693">
    <property type="component" value="Chromosome"/>
</dbReference>
<gene>
    <name evidence="8" type="ORF">HQR01_08110</name>
</gene>
<dbReference type="InterPro" id="IPR013154">
    <property type="entry name" value="ADH-like_N"/>
</dbReference>
<dbReference type="KEGG" id="emv:HQR01_08110"/>
<dbReference type="InterPro" id="IPR011032">
    <property type="entry name" value="GroES-like_sf"/>
</dbReference>
<comment type="similarity">
    <text evidence="2">Belongs to the zinc-containing alcohol dehydrogenase family.</text>
</comment>
<dbReference type="Gene3D" id="3.40.50.720">
    <property type="entry name" value="NAD(P)-binding Rossmann-like Domain"/>
    <property type="match status" value="1"/>
</dbReference>
<dbReference type="InterPro" id="IPR020843">
    <property type="entry name" value="ER"/>
</dbReference>
<dbReference type="EC" id="1.1.1.1" evidence="3"/>
<keyword evidence="9" id="KW-1185">Reference proteome</keyword>
<dbReference type="Gene3D" id="3.90.180.10">
    <property type="entry name" value="Medium-chain alcohol dehydrogenases, catalytic domain"/>
    <property type="match status" value="1"/>
</dbReference>
<evidence type="ECO:0000313" key="9">
    <source>
        <dbReference type="Proteomes" id="UP000504693"/>
    </source>
</evidence>
<keyword evidence="4" id="KW-0479">Metal-binding</keyword>
<evidence type="ECO:0000256" key="4">
    <source>
        <dbReference type="ARBA" id="ARBA00022723"/>
    </source>
</evidence>
<dbReference type="GO" id="GO:0008270">
    <property type="term" value="F:zinc ion binding"/>
    <property type="evidence" value="ECO:0007669"/>
    <property type="project" value="InterPro"/>
</dbReference>
<dbReference type="InterPro" id="IPR036291">
    <property type="entry name" value="NAD(P)-bd_dom_sf"/>
</dbReference>
<keyword evidence="6" id="KW-0560">Oxidoreductase</keyword>
<name>A0A7D3XJJ4_9SPHN</name>
<dbReference type="NCBIfam" id="TIGR02822">
    <property type="entry name" value="adh_fam_2"/>
    <property type="match status" value="1"/>
</dbReference>
<accession>A0A7D3XJJ4</accession>
<dbReference type="SUPFAM" id="SSF50129">
    <property type="entry name" value="GroES-like"/>
    <property type="match status" value="1"/>
</dbReference>
<dbReference type="PROSITE" id="PS00059">
    <property type="entry name" value="ADH_ZINC"/>
    <property type="match status" value="1"/>
</dbReference>
<dbReference type="CDD" id="cd08298">
    <property type="entry name" value="CAD2"/>
    <property type="match status" value="1"/>
</dbReference>
<dbReference type="GO" id="GO:0004022">
    <property type="term" value="F:alcohol dehydrogenase (NAD+) activity"/>
    <property type="evidence" value="ECO:0007669"/>
    <property type="project" value="UniProtKB-EC"/>
</dbReference>